<evidence type="ECO:0000256" key="1">
    <source>
        <dbReference type="ARBA" id="ARBA00010982"/>
    </source>
</evidence>
<feature type="domain" description="Thiolase N-terminal" evidence="7">
    <location>
        <begin position="6"/>
        <end position="261"/>
    </location>
</feature>
<accession>F8ICT5</accession>
<dbReference type="GO" id="GO:0006635">
    <property type="term" value="P:fatty acid beta-oxidation"/>
    <property type="evidence" value="ECO:0007669"/>
    <property type="project" value="TreeGrafter"/>
</dbReference>
<evidence type="ECO:0000256" key="5">
    <source>
        <dbReference type="ARBA" id="ARBA00030755"/>
    </source>
</evidence>
<reference evidence="10" key="2">
    <citation type="submission" date="2011-06" db="EMBL/GenBank/DDBJ databases">
        <title>The complete genome sequence of Alicyclobacillus acidocaldarius sp. Tc-4-1.</title>
        <authorList>
            <person name="Chen Y."/>
            <person name="He Y."/>
            <person name="Dong Z."/>
            <person name="Hu S."/>
        </authorList>
    </citation>
    <scope>NUCLEOTIDE SEQUENCE [LARGE SCALE GENOMIC DNA]</scope>
    <source>
        <strain evidence="10">Tc-4-1</strain>
    </source>
</reference>
<comment type="similarity">
    <text evidence="1 6">Belongs to the thiolase-like superfamily. Thiolase family.</text>
</comment>
<keyword evidence="3 6" id="KW-0808">Transferase</keyword>
<sequence length="346" mass="36564">MAKEYYLVGAARTPFGKFNGSLKDVSAVDLAVIASKAALDRARVPVEEVDNVVFGNVHQSSDKEGILMARHVGLKTGTRIECPALTVNRVCGSGMQAVVSAALSIAYGESEVALVGGAENMSQVPFAIRGARTGLGLGQGKLEDMLWEALMDSFCGYTMAGTAENVGRKYGLRREEVDEFAALSHTRALHAIEAGYFDEEIVPVEVQAPKQSFVVKTDEIPRPTTLETLAKLPPRFIENGLVTAGNASALSDGAAAGVLVSGDYAERHNLNPIGRLVSWAVVGVEPSLMGLGPVAAIRAAFERAGMTLGQMDLIEINEAFAAQFLGCQRELGFDISIANVNGGPLP</sequence>
<dbReference type="InterPro" id="IPR020615">
    <property type="entry name" value="Thiolase_acyl_enz_int_AS"/>
</dbReference>
<evidence type="ECO:0000313" key="10">
    <source>
        <dbReference type="Proteomes" id="UP000000292"/>
    </source>
</evidence>
<evidence type="ECO:0000259" key="7">
    <source>
        <dbReference type="Pfam" id="PF00108"/>
    </source>
</evidence>
<evidence type="ECO:0000256" key="2">
    <source>
        <dbReference type="ARBA" id="ARBA00012705"/>
    </source>
</evidence>
<gene>
    <name evidence="9" type="ordered locus">TC41_1833</name>
</gene>
<dbReference type="Gene3D" id="3.40.47.10">
    <property type="match status" value="1"/>
</dbReference>
<dbReference type="PATRIC" id="fig|1048834.4.peg.1733"/>
<dbReference type="STRING" id="1048834.TC41_1833"/>
<proteinExistence type="inferred from homology"/>
<organism evidence="9 10">
    <name type="scientific">Alicyclobacillus acidocaldarius (strain Tc-4-1)</name>
    <name type="common">Bacillus acidocaldarius</name>
    <dbReference type="NCBI Taxonomy" id="1048834"/>
    <lineage>
        <taxon>Bacteria</taxon>
        <taxon>Bacillati</taxon>
        <taxon>Bacillota</taxon>
        <taxon>Bacilli</taxon>
        <taxon>Bacillales</taxon>
        <taxon>Alicyclobacillaceae</taxon>
        <taxon>Alicyclobacillus</taxon>
    </lineage>
</organism>
<dbReference type="EC" id="2.3.1.9" evidence="2"/>
<keyword evidence="4 6" id="KW-0012">Acyltransferase</keyword>
<dbReference type="PROSITE" id="PS00098">
    <property type="entry name" value="THIOLASE_1"/>
    <property type="match status" value="1"/>
</dbReference>
<evidence type="ECO:0000256" key="4">
    <source>
        <dbReference type="ARBA" id="ARBA00023315"/>
    </source>
</evidence>
<dbReference type="KEGG" id="aad:TC41_1833"/>
<dbReference type="eggNOG" id="COG0183">
    <property type="taxonomic scope" value="Bacteria"/>
</dbReference>
<dbReference type="InterPro" id="IPR020616">
    <property type="entry name" value="Thiolase_N"/>
</dbReference>
<dbReference type="Pfam" id="PF00108">
    <property type="entry name" value="Thiolase_N"/>
    <property type="match status" value="1"/>
</dbReference>
<name>F8ICT5_ALIAT</name>
<dbReference type="SUPFAM" id="SSF53901">
    <property type="entry name" value="Thiolase-like"/>
    <property type="match status" value="2"/>
</dbReference>
<dbReference type="InterPro" id="IPR016039">
    <property type="entry name" value="Thiolase-like"/>
</dbReference>
<evidence type="ECO:0000256" key="3">
    <source>
        <dbReference type="ARBA" id="ARBA00022679"/>
    </source>
</evidence>
<protein>
    <recommendedName>
        <fullName evidence="2">acetyl-CoA C-acetyltransferase</fullName>
        <ecNumber evidence="2">2.3.1.9</ecNumber>
    </recommendedName>
    <alternativeName>
        <fullName evidence="5">Acetoacetyl-CoA thiolase</fullName>
    </alternativeName>
</protein>
<dbReference type="PANTHER" id="PTHR18919">
    <property type="entry name" value="ACETYL-COA C-ACYLTRANSFERASE"/>
    <property type="match status" value="1"/>
</dbReference>
<dbReference type="NCBIfam" id="TIGR01930">
    <property type="entry name" value="AcCoA-C-Actrans"/>
    <property type="match status" value="1"/>
</dbReference>
<reference evidence="9 10" key="1">
    <citation type="journal article" date="2011" name="J. Bacteriol.">
        <title>Complete Genome Sequence of Alicyclobacillus acidocaldarius Strain Tc-4-1.</title>
        <authorList>
            <person name="Chen Y."/>
            <person name="He Y."/>
            <person name="Zhang B."/>
            <person name="Yang J."/>
            <person name="Li W."/>
            <person name="Dong Z."/>
            <person name="Hu S."/>
        </authorList>
    </citation>
    <scope>NUCLEOTIDE SEQUENCE [LARGE SCALE GENOMIC DNA]</scope>
    <source>
        <strain evidence="9 10">Tc-4-1</strain>
    </source>
</reference>
<dbReference type="AlphaFoldDB" id="F8ICT5"/>
<dbReference type="EMBL" id="CP002902">
    <property type="protein sequence ID" value="AEJ43750.1"/>
    <property type="molecule type" value="Genomic_DNA"/>
</dbReference>
<dbReference type="PANTHER" id="PTHR18919:SF107">
    <property type="entry name" value="ACETYL-COA ACETYLTRANSFERASE, CYTOSOLIC"/>
    <property type="match status" value="1"/>
</dbReference>
<feature type="domain" description="Thiolase C-terminal" evidence="8">
    <location>
        <begin position="271"/>
        <end position="344"/>
    </location>
</feature>
<dbReference type="Proteomes" id="UP000000292">
    <property type="component" value="Chromosome"/>
</dbReference>
<dbReference type="GO" id="GO:0003985">
    <property type="term" value="F:acetyl-CoA C-acetyltransferase activity"/>
    <property type="evidence" value="ECO:0007669"/>
    <property type="project" value="UniProtKB-EC"/>
</dbReference>
<dbReference type="InterPro" id="IPR002155">
    <property type="entry name" value="Thiolase"/>
</dbReference>
<dbReference type="HOGENOM" id="CLU_031026_0_0_9"/>
<dbReference type="CDD" id="cd00751">
    <property type="entry name" value="thiolase"/>
    <property type="match status" value="1"/>
</dbReference>
<evidence type="ECO:0000313" key="9">
    <source>
        <dbReference type="EMBL" id="AEJ43750.1"/>
    </source>
</evidence>
<dbReference type="Pfam" id="PF02803">
    <property type="entry name" value="Thiolase_C"/>
    <property type="match status" value="1"/>
</dbReference>
<evidence type="ECO:0000256" key="6">
    <source>
        <dbReference type="RuleBase" id="RU003557"/>
    </source>
</evidence>
<dbReference type="InterPro" id="IPR020617">
    <property type="entry name" value="Thiolase_C"/>
</dbReference>
<dbReference type="PIRSF" id="PIRSF000429">
    <property type="entry name" value="Ac-CoA_Ac_transf"/>
    <property type="match status" value="1"/>
</dbReference>
<evidence type="ECO:0000259" key="8">
    <source>
        <dbReference type="Pfam" id="PF02803"/>
    </source>
</evidence>